<dbReference type="Proteomes" id="UP000218811">
    <property type="component" value="Unassembled WGS sequence"/>
</dbReference>
<dbReference type="InterPro" id="IPR027417">
    <property type="entry name" value="P-loop_NTPase"/>
</dbReference>
<organism evidence="1 2">
    <name type="scientific">Wolfiporia cocos (strain MD-104)</name>
    <name type="common">Brown rot fungus</name>
    <dbReference type="NCBI Taxonomy" id="742152"/>
    <lineage>
        <taxon>Eukaryota</taxon>
        <taxon>Fungi</taxon>
        <taxon>Dikarya</taxon>
        <taxon>Basidiomycota</taxon>
        <taxon>Agaricomycotina</taxon>
        <taxon>Agaricomycetes</taxon>
        <taxon>Polyporales</taxon>
        <taxon>Phaeolaceae</taxon>
        <taxon>Wolfiporia</taxon>
    </lineage>
</organism>
<protein>
    <submittedName>
        <fullName evidence="1">Ras-domain-containing protein</fullName>
    </submittedName>
</protein>
<proteinExistence type="predicted"/>
<gene>
    <name evidence="1" type="ORF">WOLCODRAFT_85257</name>
</gene>
<name>A0A2H3JK12_WOLCO</name>
<dbReference type="OrthoDB" id="9989112at2759"/>
<sequence>QEFADELQIPFIETSAKTSTNVEEAFLTMAKQIKDTYVHTVSIPYTCPCSCGVEYLSAEWKALLPPLFHPQSRWT</sequence>
<accession>A0A2H3JK12</accession>
<dbReference type="SUPFAM" id="SSF52540">
    <property type="entry name" value="P-loop containing nucleoside triphosphate hydrolases"/>
    <property type="match status" value="1"/>
</dbReference>
<dbReference type="PROSITE" id="PS51419">
    <property type="entry name" value="RAB"/>
    <property type="match status" value="1"/>
</dbReference>
<dbReference type="GO" id="GO:0005525">
    <property type="term" value="F:GTP binding"/>
    <property type="evidence" value="ECO:0007669"/>
    <property type="project" value="InterPro"/>
</dbReference>
<evidence type="ECO:0000313" key="1">
    <source>
        <dbReference type="EMBL" id="PCH39139.1"/>
    </source>
</evidence>
<dbReference type="Pfam" id="PF00071">
    <property type="entry name" value="Ras"/>
    <property type="match status" value="1"/>
</dbReference>
<dbReference type="EMBL" id="KB467965">
    <property type="protein sequence ID" value="PCH39139.1"/>
    <property type="molecule type" value="Genomic_DNA"/>
</dbReference>
<evidence type="ECO:0000313" key="2">
    <source>
        <dbReference type="Proteomes" id="UP000218811"/>
    </source>
</evidence>
<dbReference type="Gene3D" id="3.40.50.300">
    <property type="entry name" value="P-loop containing nucleotide triphosphate hydrolases"/>
    <property type="match status" value="1"/>
</dbReference>
<dbReference type="AlphaFoldDB" id="A0A2H3JK12"/>
<dbReference type="GO" id="GO:0003924">
    <property type="term" value="F:GTPase activity"/>
    <property type="evidence" value="ECO:0007669"/>
    <property type="project" value="InterPro"/>
</dbReference>
<dbReference type="STRING" id="742152.A0A2H3JK12"/>
<reference evidence="1 2" key="1">
    <citation type="journal article" date="2012" name="Science">
        <title>The Paleozoic origin of enzymatic lignin decomposition reconstructed from 31 fungal genomes.</title>
        <authorList>
            <person name="Floudas D."/>
            <person name="Binder M."/>
            <person name="Riley R."/>
            <person name="Barry K."/>
            <person name="Blanchette R.A."/>
            <person name="Henrissat B."/>
            <person name="Martinez A.T."/>
            <person name="Otillar R."/>
            <person name="Spatafora J.W."/>
            <person name="Yadav J.S."/>
            <person name="Aerts A."/>
            <person name="Benoit I."/>
            <person name="Boyd A."/>
            <person name="Carlson A."/>
            <person name="Copeland A."/>
            <person name="Coutinho P.M."/>
            <person name="de Vries R.P."/>
            <person name="Ferreira P."/>
            <person name="Findley K."/>
            <person name="Foster B."/>
            <person name="Gaskell J."/>
            <person name="Glotzer D."/>
            <person name="Gorecki P."/>
            <person name="Heitman J."/>
            <person name="Hesse C."/>
            <person name="Hori C."/>
            <person name="Igarashi K."/>
            <person name="Jurgens J.A."/>
            <person name="Kallen N."/>
            <person name="Kersten P."/>
            <person name="Kohler A."/>
            <person name="Kuees U."/>
            <person name="Kumar T.K.A."/>
            <person name="Kuo A."/>
            <person name="LaButti K."/>
            <person name="Larrondo L.F."/>
            <person name="Lindquist E."/>
            <person name="Ling A."/>
            <person name="Lombard V."/>
            <person name="Lucas S."/>
            <person name="Lundell T."/>
            <person name="Martin R."/>
            <person name="McLaughlin D.J."/>
            <person name="Morgenstern I."/>
            <person name="Morin E."/>
            <person name="Murat C."/>
            <person name="Nagy L.G."/>
            <person name="Nolan M."/>
            <person name="Ohm R.A."/>
            <person name="Patyshakuliyeva A."/>
            <person name="Rokas A."/>
            <person name="Ruiz-Duenas F.J."/>
            <person name="Sabat G."/>
            <person name="Salamov A."/>
            <person name="Samejima M."/>
            <person name="Schmutz J."/>
            <person name="Slot J.C."/>
            <person name="St John F."/>
            <person name="Stenlid J."/>
            <person name="Sun H."/>
            <person name="Sun S."/>
            <person name="Syed K."/>
            <person name="Tsang A."/>
            <person name="Wiebenga A."/>
            <person name="Young D."/>
            <person name="Pisabarro A."/>
            <person name="Eastwood D.C."/>
            <person name="Martin F."/>
            <person name="Cullen D."/>
            <person name="Grigoriev I.V."/>
            <person name="Hibbett D.S."/>
        </authorList>
    </citation>
    <scope>NUCLEOTIDE SEQUENCE [LARGE SCALE GENOMIC DNA]</scope>
    <source>
        <strain evidence="1 2">MD-104</strain>
    </source>
</reference>
<keyword evidence="2" id="KW-1185">Reference proteome</keyword>
<dbReference type="InterPro" id="IPR001806">
    <property type="entry name" value="Small_GTPase"/>
</dbReference>
<feature type="non-terminal residue" evidence="1">
    <location>
        <position position="1"/>
    </location>
</feature>